<sequence length="664" mass="79239">MKLYVIYIEILICTKRQSTNNSLNDETPIKRIRTELRNTCDDSGQSFFEENSEAVDPSGYATAGMIYKFFSYTSSLFKFGFPWSYSQSTQKNEESTTSKNNLNKEEKAARTNSHQKRNTESKEKNENTASENQNGEDDSSSQNKVILKTIKENPKEVTINDLEKSLNNIQKKEEKVTKDKITTNKSDFSKKNKNEKRLTFVFCPKYLFPEKCIMNAEKYYNYRSTQGYLSMVMKCINLNYTEYLCNHLKPLIEKTHSIFGDHNVISETNMLFYDFEYSILFKEIQILENALYLRFEELYKFVTKQDFIVKSFFVKDKTPKDLETIEEISRFFNTFILDFNTLNYFFDEEIEKGNKQDILQLGIDNIEYELELAIDDFNHVYSNFISNIYPLVTGSFAKYFTHYDYYYFNKIPSIQKERELIWILELFRFDKNKILLILFPELKFFIEAIIREKRTDINISKRDHLFFTFITFKLQIIRPLFEKLYKETYKNPSNFSFFDCHLINYMVFEIKAYISFFASNFMSNEDVKKVLIYKTFLSFLRLQYPKMLKHFMISEFMDTNKCLIGLISADICLEYKKEQIINEVEIHYGYHLITKIGKFIFKDELRKCGFDYSELRSFHLPACPLFRGLKKYNDYQIFCLNEENLTNINSEVRKFIFPRINNSS</sequence>
<feature type="region of interest" description="Disordered" evidence="1">
    <location>
        <begin position="89"/>
        <end position="142"/>
    </location>
</feature>
<evidence type="ECO:0000313" key="3">
    <source>
        <dbReference type="Proteomes" id="UP000282876"/>
    </source>
</evidence>
<dbReference type="VEuPathDB" id="MicrosporidiaDB:TUBRATIS_009320"/>
<reference evidence="2 3" key="1">
    <citation type="submission" date="2018-10" db="EMBL/GenBank/DDBJ databases">
        <title>Draft genome sequence of the microsporidian Tubulinosema ratisbonensis.</title>
        <authorList>
            <person name="Polonais V."/>
            <person name="Peyretaillade E."/>
            <person name="Niehus S."/>
            <person name="Wawrzyniak I."/>
            <person name="Franchet A."/>
            <person name="Gaspin C."/>
            <person name="Reichstadt M."/>
            <person name="Belser C."/>
            <person name="Labadie K."/>
            <person name="Delbac F."/>
            <person name="Ferrandon D."/>
        </authorList>
    </citation>
    <scope>NUCLEOTIDE SEQUENCE [LARGE SCALE GENOMIC DNA]</scope>
    <source>
        <strain evidence="2 3">Franzen</strain>
    </source>
</reference>
<accession>A0A437AMX1</accession>
<keyword evidence="3" id="KW-1185">Reference proteome</keyword>
<proteinExistence type="predicted"/>
<protein>
    <submittedName>
        <fullName evidence="2">Uncharacterized protein</fullName>
    </submittedName>
</protein>
<dbReference type="AlphaFoldDB" id="A0A437AMX1"/>
<feature type="compositionally biased region" description="Basic and acidic residues" evidence="1">
    <location>
        <begin position="117"/>
        <end position="126"/>
    </location>
</feature>
<name>A0A437AMX1_9MICR</name>
<gene>
    <name evidence="2" type="ORF">TUBRATIS_009320</name>
</gene>
<dbReference type="EMBL" id="RCSS01000190">
    <property type="protein sequence ID" value="RVD92561.1"/>
    <property type="molecule type" value="Genomic_DNA"/>
</dbReference>
<feature type="compositionally biased region" description="Basic and acidic residues" evidence="1">
    <location>
        <begin position="91"/>
        <end position="109"/>
    </location>
</feature>
<comment type="caution">
    <text evidence="2">The sequence shown here is derived from an EMBL/GenBank/DDBJ whole genome shotgun (WGS) entry which is preliminary data.</text>
</comment>
<dbReference type="Proteomes" id="UP000282876">
    <property type="component" value="Unassembled WGS sequence"/>
</dbReference>
<organism evidence="2 3">
    <name type="scientific">Tubulinosema ratisbonensis</name>
    <dbReference type="NCBI Taxonomy" id="291195"/>
    <lineage>
        <taxon>Eukaryota</taxon>
        <taxon>Fungi</taxon>
        <taxon>Fungi incertae sedis</taxon>
        <taxon>Microsporidia</taxon>
        <taxon>Tubulinosematoidea</taxon>
        <taxon>Tubulinosematidae</taxon>
        <taxon>Tubulinosema</taxon>
    </lineage>
</organism>
<evidence type="ECO:0000313" key="2">
    <source>
        <dbReference type="EMBL" id="RVD92561.1"/>
    </source>
</evidence>
<evidence type="ECO:0000256" key="1">
    <source>
        <dbReference type="SAM" id="MobiDB-lite"/>
    </source>
</evidence>